<proteinExistence type="predicted"/>
<dbReference type="Proteomes" id="UP000887579">
    <property type="component" value="Unplaced"/>
</dbReference>
<accession>A0AC34F0Y7</accession>
<dbReference type="WBParaSite" id="ES5_v2.g10676.t1">
    <property type="protein sequence ID" value="ES5_v2.g10676.t1"/>
    <property type="gene ID" value="ES5_v2.g10676"/>
</dbReference>
<organism evidence="1 2">
    <name type="scientific">Panagrolaimus sp. ES5</name>
    <dbReference type="NCBI Taxonomy" id="591445"/>
    <lineage>
        <taxon>Eukaryota</taxon>
        <taxon>Metazoa</taxon>
        <taxon>Ecdysozoa</taxon>
        <taxon>Nematoda</taxon>
        <taxon>Chromadorea</taxon>
        <taxon>Rhabditida</taxon>
        <taxon>Tylenchina</taxon>
        <taxon>Panagrolaimomorpha</taxon>
        <taxon>Panagrolaimoidea</taxon>
        <taxon>Panagrolaimidae</taxon>
        <taxon>Panagrolaimus</taxon>
    </lineage>
</organism>
<protein>
    <submittedName>
        <fullName evidence="2">Uncharacterized protein</fullName>
    </submittedName>
</protein>
<evidence type="ECO:0000313" key="2">
    <source>
        <dbReference type="WBParaSite" id="ES5_v2.g10676.t1"/>
    </source>
</evidence>
<sequence length="486" mass="52678">MKIFTARTSGVLLIAGFGSYCAYRICNRYLGKGFVWTLFDAAHCDLLARADSRLLNPDPCCSKESERRSIISIDEFDDEEEDAEKENGQKTPTSSIQGGLRIRTTKNGSFLNLPNNSRIRRALAASPSMKEGLAGISSMASAEKNGRSRRNSETSSIAGSSFSEASRIRRGDRIPRLIANGDDGDEDYDLEDDSASLAPTEASEIRLLWDGDACWDDEFAAGPSTAEDDRGIHSPTPSDISELSAFKTLKNMFESAEAGPSNIPDEDAYGDATDLAQLIHAKCMRSTNYMYHSVIVAGSDAGGSDIVSICSGRSTRSNLSALREKYAKRSHGLWELANNSRTKHDDKILLLGPSTSKSPNPMTDSGISKMSGSSSILQLSVQQPFHQHQQMMDSAIDTGFISSDDEGGGGGPSTSKHGLPKSVPSPNPSTSSSHLISTTTKPGILRRTQLLDGIKEQQDLSPTHQQQRLTPSRASERSLEWFDDPI</sequence>
<name>A0AC34F0Y7_9BILA</name>
<evidence type="ECO:0000313" key="1">
    <source>
        <dbReference type="Proteomes" id="UP000887579"/>
    </source>
</evidence>
<reference evidence="2" key="1">
    <citation type="submission" date="2022-11" db="UniProtKB">
        <authorList>
            <consortium name="WormBaseParasite"/>
        </authorList>
    </citation>
    <scope>IDENTIFICATION</scope>
</reference>